<evidence type="ECO:0000256" key="1">
    <source>
        <dbReference type="ARBA" id="ARBA00022552"/>
    </source>
</evidence>
<feature type="active site" description="Nucleophile" evidence="8">
    <location>
        <position position="407"/>
    </location>
</feature>
<evidence type="ECO:0000259" key="10">
    <source>
        <dbReference type="PROSITE" id="PS50926"/>
    </source>
</evidence>
<dbReference type="PANTHER" id="PTHR11061">
    <property type="entry name" value="RNA M5U METHYLTRANSFERASE"/>
    <property type="match status" value="1"/>
</dbReference>
<feature type="binding site" evidence="8">
    <location>
        <position position="282"/>
    </location>
    <ligand>
        <name>S-adenosyl-L-methionine</name>
        <dbReference type="ChEBI" id="CHEBI:59789"/>
    </ligand>
</feature>
<evidence type="ECO:0000256" key="9">
    <source>
        <dbReference type="PROSITE-ProRule" id="PRU10015"/>
    </source>
</evidence>
<feature type="binding site" evidence="8">
    <location>
        <position position="332"/>
    </location>
    <ligand>
        <name>S-adenosyl-L-methionine</name>
        <dbReference type="ChEBI" id="CHEBI:59789"/>
    </ligand>
</feature>
<dbReference type="Gene3D" id="2.40.50.140">
    <property type="entry name" value="Nucleic acid-binding proteins"/>
    <property type="match status" value="1"/>
</dbReference>
<evidence type="ECO:0000313" key="12">
    <source>
        <dbReference type="Proteomes" id="UP000058114"/>
    </source>
</evidence>
<reference evidence="11 12" key="2">
    <citation type="journal article" date="2016" name="Genome Announc.">
        <title>Complete Genome Sequence of the Highly Virulent Aeromonas schubertii Strain WL1483, Isolated from Diseased Snakehead Fish (Channa argus) in China.</title>
        <authorList>
            <person name="Liu L."/>
            <person name="Li N."/>
            <person name="Zhang D."/>
            <person name="Fu X."/>
            <person name="Shi C."/>
            <person name="Lin Q."/>
            <person name="Hao G."/>
        </authorList>
    </citation>
    <scope>NUCLEOTIDE SEQUENCE [LARGE SCALE GENOMIC DNA]</scope>
    <source>
        <strain evidence="11 12">WL1483</strain>
    </source>
</reference>
<dbReference type="PROSITE" id="PS01231">
    <property type="entry name" value="TRMA_2"/>
    <property type="match status" value="1"/>
</dbReference>
<comment type="similarity">
    <text evidence="8">Belongs to the class I-like SAM-binding methyltransferase superfamily. RNA M5U methyltransferase family.</text>
</comment>
<dbReference type="Proteomes" id="UP000058114">
    <property type="component" value="Chromosome"/>
</dbReference>
<dbReference type="InterPro" id="IPR030391">
    <property type="entry name" value="MeTrfase_TrmA_CS"/>
</dbReference>
<proteinExistence type="inferred from homology"/>
<dbReference type="SUPFAM" id="SSF53335">
    <property type="entry name" value="S-adenosyl-L-methionine-dependent methyltransferases"/>
    <property type="match status" value="1"/>
</dbReference>
<reference evidence="12" key="1">
    <citation type="submission" date="2015-10" db="EMBL/GenBank/DDBJ databases">
        <title>Complete Genome Sequence of Aeromonas schubertii strain WL1483.</title>
        <authorList>
            <person name="Liu L."/>
        </authorList>
    </citation>
    <scope>NUCLEOTIDE SEQUENCE [LARGE SCALE GENOMIC DNA]</scope>
    <source>
        <strain evidence="12">WL1483</strain>
    </source>
</reference>
<feature type="domain" description="TRAM" evidence="10">
    <location>
        <begin position="5"/>
        <end position="63"/>
    </location>
</feature>
<keyword evidence="5" id="KW-0479">Metal-binding</keyword>
<evidence type="ECO:0000256" key="5">
    <source>
        <dbReference type="ARBA" id="ARBA00023014"/>
    </source>
</evidence>
<dbReference type="PROSITE" id="PS51687">
    <property type="entry name" value="SAM_MT_RNA_M5U"/>
    <property type="match status" value="1"/>
</dbReference>
<dbReference type="InterPro" id="IPR030390">
    <property type="entry name" value="MeTrfase_TrmA_AS"/>
</dbReference>
<evidence type="ECO:0000256" key="4">
    <source>
        <dbReference type="ARBA" id="ARBA00022691"/>
    </source>
</evidence>
<dbReference type="GO" id="GO:0051536">
    <property type="term" value="F:iron-sulfur cluster binding"/>
    <property type="evidence" value="ECO:0007669"/>
    <property type="project" value="UniProtKB-KW"/>
</dbReference>
<accession>A0A0S2SLP8</accession>
<dbReference type="EMBL" id="CP013067">
    <property type="protein sequence ID" value="ALP42661.1"/>
    <property type="molecule type" value="Genomic_DNA"/>
</dbReference>
<dbReference type="InterPro" id="IPR029063">
    <property type="entry name" value="SAM-dependent_MTases_sf"/>
</dbReference>
<dbReference type="CDD" id="cd02440">
    <property type="entry name" value="AdoMet_MTases"/>
    <property type="match status" value="1"/>
</dbReference>
<feature type="binding site" evidence="8">
    <location>
        <position position="311"/>
    </location>
    <ligand>
        <name>S-adenosyl-L-methionine</name>
        <dbReference type="ChEBI" id="CHEBI:59789"/>
    </ligand>
</feature>
<dbReference type="PROSITE" id="PS50926">
    <property type="entry name" value="TRAM"/>
    <property type="match status" value="1"/>
</dbReference>
<sequence length="450" mass="49448">MEITMSSVGEQCRIQILELTDKGDGVGRAEGIPVYVEGALPGEEVEIALTLVKPNYMHGRLEQVVTASPDRVPDFCPHTECGGCQVRPLAYPAQLEAKRELVRAALTRQGLTTAVAPVLGMTDPFAWRNKAQFAVRAGAEGAEIGFYRKHSHTLVACDDCAVQDPLHGVLLARLRRWMREHQVRPYDEANHEGDLRHVMTRKGFASGEWMLVLVTRTETLPAEAELLAALEGLPITTLVHNIHAEPGNRVLGPSNRVLSGEGIITDRLHDLEFVISPLSFYQVNPVQTDTLYGKALEFAALTGSETVFDLYCGIGTISLFLARQAARVIGIELVPEAIEDARRNAERNGIGHAEFHVGKAEEKVAELYRAGERADVVVVDPPRKGCDKALLETLVAMAPERLVYVSCNPQSLARDLAWLTARGFVLEAVQPVDMFPHTLHVEAVARLRRA</sequence>
<evidence type="ECO:0000313" key="11">
    <source>
        <dbReference type="EMBL" id="ALP42661.1"/>
    </source>
</evidence>
<feature type="binding site" evidence="8">
    <location>
        <position position="380"/>
    </location>
    <ligand>
        <name>S-adenosyl-L-methionine</name>
        <dbReference type="ChEBI" id="CHEBI:59789"/>
    </ligand>
</feature>
<dbReference type="InterPro" id="IPR010280">
    <property type="entry name" value="U5_MeTrfase_fam"/>
</dbReference>
<dbReference type="FunFam" id="3.40.50.150:FF:000009">
    <property type="entry name" value="23S rRNA (Uracil(1939)-C(5))-methyltransferase RlmD"/>
    <property type="match status" value="1"/>
</dbReference>
<keyword evidence="1" id="KW-0698">rRNA processing</keyword>
<dbReference type="PATRIC" id="fig|652.5.peg.3755"/>
<dbReference type="GO" id="GO:0070475">
    <property type="term" value="P:rRNA base methylation"/>
    <property type="evidence" value="ECO:0007669"/>
    <property type="project" value="TreeGrafter"/>
</dbReference>
<dbReference type="Pfam" id="PF05958">
    <property type="entry name" value="tRNA_U5-meth_tr"/>
    <property type="match status" value="1"/>
</dbReference>
<name>A0A0S2SLP8_9GAMM</name>
<dbReference type="Pfam" id="PF01938">
    <property type="entry name" value="TRAM"/>
    <property type="match status" value="1"/>
</dbReference>
<dbReference type="Gene3D" id="2.40.50.1070">
    <property type="match status" value="1"/>
</dbReference>
<dbReference type="FunFam" id="2.40.50.1070:FF:000003">
    <property type="entry name" value="23S rRNA (Uracil-5-)-methyltransferase RumA"/>
    <property type="match status" value="1"/>
</dbReference>
<keyword evidence="5" id="KW-0411">Iron-sulfur</keyword>
<dbReference type="KEGG" id="asr:WL1483_4853"/>
<evidence type="ECO:0000256" key="8">
    <source>
        <dbReference type="PROSITE-ProRule" id="PRU01024"/>
    </source>
</evidence>
<dbReference type="InterPro" id="IPR002792">
    <property type="entry name" value="TRAM_dom"/>
</dbReference>
<keyword evidence="4 8" id="KW-0949">S-adenosyl-L-methionine</keyword>
<protein>
    <submittedName>
        <fullName evidence="11">RNA methyltransferase</fullName>
    </submittedName>
</protein>
<gene>
    <name evidence="11" type="ORF">WL1483_4853</name>
</gene>
<keyword evidence="3 8" id="KW-0808">Transferase</keyword>
<organism evidence="11 12">
    <name type="scientific">Aeromonas schubertii</name>
    <dbReference type="NCBI Taxonomy" id="652"/>
    <lineage>
        <taxon>Bacteria</taxon>
        <taxon>Pseudomonadati</taxon>
        <taxon>Pseudomonadota</taxon>
        <taxon>Gammaproteobacteria</taxon>
        <taxon>Aeromonadales</taxon>
        <taxon>Aeromonadaceae</taxon>
        <taxon>Aeromonas</taxon>
    </lineage>
</organism>
<dbReference type="PROSITE" id="PS01230">
    <property type="entry name" value="TRMA_1"/>
    <property type="match status" value="1"/>
</dbReference>
<dbReference type="Gene3D" id="3.40.50.150">
    <property type="entry name" value="Vaccinia Virus protein VP39"/>
    <property type="match status" value="1"/>
</dbReference>
<evidence type="ECO:0000256" key="6">
    <source>
        <dbReference type="ARBA" id="ARBA00052756"/>
    </source>
</evidence>
<feature type="active site" evidence="9">
    <location>
        <position position="407"/>
    </location>
</feature>
<keyword evidence="2 8" id="KW-0489">Methyltransferase</keyword>
<comment type="catalytic activity">
    <reaction evidence="6">
        <text>uridine(1939) in 23S rRNA + S-adenosyl-L-methionine = 5-methyluridine(1939) in 23S rRNA + S-adenosyl-L-homocysteine + H(+)</text>
        <dbReference type="Rhea" id="RHEA:42908"/>
        <dbReference type="Rhea" id="RHEA-COMP:10278"/>
        <dbReference type="Rhea" id="RHEA-COMP:10279"/>
        <dbReference type="ChEBI" id="CHEBI:15378"/>
        <dbReference type="ChEBI" id="CHEBI:57856"/>
        <dbReference type="ChEBI" id="CHEBI:59789"/>
        <dbReference type="ChEBI" id="CHEBI:65315"/>
        <dbReference type="ChEBI" id="CHEBI:74447"/>
        <dbReference type="EC" id="2.1.1.190"/>
    </reaction>
</comment>
<dbReference type="NCBIfam" id="TIGR00479">
    <property type="entry name" value="rumA"/>
    <property type="match status" value="1"/>
</dbReference>
<evidence type="ECO:0000256" key="2">
    <source>
        <dbReference type="ARBA" id="ARBA00022603"/>
    </source>
</evidence>
<comment type="function">
    <text evidence="7">Catalyzes the formation of 5-methyl-uridine at position 1939 (m5U1939) in 23S rRNA.</text>
</comment>
<dbReference type="GO" id="GO:0070041">
    <property type="term" value="F:rRNA (uridine-C5-)-methyltransferase activity"/>
    <property type="evidence" value="ECO:0007669"/>
    <property type="project" value="TreeGrafter"/>
</dbReference>
<dbReference type="InterPro" id="IPR012340">
    <property type="entry name" value="NA-bd_OB-fold"/>
</dbReference>
<evidence type="ECO:0000256" key="3">
    <source>
        <dbReference type="ARBA" id="ARBA00022679"/>
    </source>
</evidence>
<dbReference type="AlphaFoldDB" id="A0A0S2SLP8"/>
<dbReference type="SUPFAM" id="SSF50249">
    <property type="entry name" value="Nucleic acid-binding proteins"/>
    <property type="match status" value="1"/>
</dbReference>
<evidence type="ECO:0000256" key="7">
    <source>
        <dbReference type="ARBA" id="ARBA00059995"/>
    </source>
</evidence>
<keyword evidence="5" id="KW-0408">Iron</keyword>
<dbReference type="PANTHER" id="PTHR11061:SF30">
    <property type="entry name" value="TRNA (URACIL(54)-C(5))-METHYLTRANSFERASE"/>
    <property type="match status" value="1"/>
</dbReference>